<reference evidence="2 3" key="1">
    <citation type="submission" date="2020-12" db="EMBL/GenBank/DDBJ databases">
        <title>FDA dAtabase for Regulatory Grade micrObial Sequences (FDA-ARGOS): Supporting development and validation of Infectious Disease Dx tests.</title>
        <authorList>
            <person name="Nelson B."/>
            <person name="Plummer A."/>
            <person name="Tallon L."/>
            <person name="Sadzewicz L."/>
            <person name="Zhao X."/>
            <person name="Boylan J."/>
            <person name="Ott S."/>
            <person name="Bowen H."/>
            <person name="Vavikolanu K."/>
            <person name="Mehta A."/>
            <person name="Aluvathingal J."/>
            <person name="Nadendla S."/>
            <person name="Myers T."/>
            <person name="Yan Y."/>
            <person name="Sichtig H."/>
        </authorList>
    </citation>
    <scope>NUCLEOTIDE SEQUENCE [LARGE SCALE GENOMIC DNA]</scope>
    <source>
        <strain evidence="2 3">FDAARGOS_1049</strain>
    </source>
</reference>
<dbReference type="KEGG" id="pgis:I6I06_02260"/>
<feature type="chain" id="PRO_5032317256" evidence="1">
    <location>
        <begin position="32"/>
        <end position="148"/>
    </location>
</feature>
<dbReference type="Pfam" id="PF07511">
    <property type="entry name" value="DUF1525"/>
    <property type="match status" value="1"/>
</dbReference>
<gene>
    <name evidence="2" type="ORF">I6I06_02260</name>
</gene>
<dbReference type="InterPro" id="IPR011090">
    <property type="entry name" value="Integr_conj_element_PFL4709"/>
</dbReference>
<evidence type="ECO:0000256" key="1">
    <source>
        <dbReference type="SAM" id="SignalP"/>
    </source>
</evidence>
<evidence type="ECO:0000313" key="3">
    <source>
        <dbReference type="Proteomes" id="UP000595610"/>
    </source>
</evidence>
<keyword evidence="1" id="KW-0732">Signal</keyword>
<dbReference type="Proteomes" id="UP000595610">
    <property type="component" value="Chromosome 1"/>
</dbReference>
<sequence>MSTVSITRVPSLSALLGIAVAVALCTPPVHAASPVDIRVYTDHEHPVTADAATRVVELDAPARLEAALNASLPSDASQAAAIVQERLMQRSPDWQREMAAAYQGVTDAWSLGITHLPAVVVDARYVVYGDPDVTHAVARIEAYRSTHP</sequence>
<dbReference type="EMBL" id="CP066075">
    <property type="protein sequence ID" value="QQC64340.1"/>
    <property type="molecule type" value="Genomic_DNA"/>
</dbReference>
<organism evidence="2 3">
    <name type="scientific">Paraburkholderia ginsengisoli</name>
    <dbReference type="NCBI Taxonomy" id="311231"/>
    <lineage>
        <taxon>Bacteria</taxon>
        <taxon>Pseudomonadati</taxon>
        <taxon>Pseudomonadota</taxon>
        <taxon>Betaproteobacteria</taxon>
        <taxon>Burkholderiales</taxon>
        <taxon>Burkholderiaceae</taxon>
        <taxon>Paraburkholderia</taxon>
    </lineage>
</organism>
<evidence type="ECO:0000313" key="2">
    <source>
        <dbReference type="EMBL" id="QQC64340.1"/>
    </source>
</evidence>
<dbReference type="NCBIfam" id="TIGR03757">
    <property type="entry name" value="conj_TIGR03757"/>
    <property type="match status" value="1"/>
</dbReference>
<accession>A0A7T4T9F7</accession>
<dbReference type="RefSeq" id="WP_042322949.1">
    <property type="nucleotide sequence ID" value="NZ_CP066075.1"/>
</dbReference>
<proteinExistence type="predicted"/>
<keyword evidence="3" id="KW-1185">Reference proteome</keyword>
<dbReference type="AlphaFoldDB" id="A0A7T4T9F7"/>
<feature type="signal peptide" evidence="1">
    <location>
        <begin position="1"/>
        <end position="31"/>
    </location>
</feature>
<name>A0A7T4T9F7_9BURK</name>
<protein>
    <submittedName>
        <fullName evidence="2">TIGR03757 family integrating conjugative element protein</fullName>
    </submittedName>
</protein>